<dbReference type="InterPro" id="IPR036691">
    <property type="entry name" value="Endo/exonu/phosph_ase_sf"/>
</dbReference>
<evidence type="ECO:0000313" key="2">
    <source>
        <dbReference type="EMBL" id="KAK7006560.1"/>
    </source>
</evidence>
<keyword evidence="3" id="KW-1185">Reference proteome</keyword>
<dbReference type="InterPro" id="IPR005135">
    <property type="entry name" value="Endo/exonuclease/phosphatase"/>
</dbReference>
<gene>
    <name evidence="2" type="ORF">R3P38DRAFT_2555217</name>
</gene>
<proteinExistence type="predicted"/>
<dbReference type="Gene3D" id="3.60.10.10">
    <property type="entry name" value="Endonuclease/exonuclease/phosphatase"/>
    <property type="match status" value="1"/>
</dbReference>
<protein>
    <submittedName>
        <fullName evidence="2">Endonuclease/exonuclease/phosphatase</fullName>
    </submittedName>
</protein>
<accession>A0AAW0ABD4</accession>
<name>A0AAW0ABD4_9AGAR</name>
<comment type="caution">
    <text evidence="2">The sequence shown here is derived from an EMBL/GenBank/DDBJ whole genome shotgun (WGS) entry which is preliminary data.</text>
</comment>
<dbReference type="EMBL" id="JAWWNJ010000075">
    <property type="protein sequence ID" value="KAK7006560.1"/>
    <property type="molecule type" value="Genomic_DNA"/>
</dbReference>
<evidence type="ECO:0000313" key="3">
    <source>
        <dbReference type="Proteomes" id="UP001362999"/>
    </source>
</evidence>
<dbReference type="Proteomes" id="UP001362999">
    <property type="component" value="Unassembled WGS sequence"/>
</dbReference>
<organism evidence="2 3">
    <name type="scientific">Favolaschia claudopus</name>
    <dbReference type="NCBI Taxonomy" id="2862362"/>
    <lineage>
        <taxon>Eukaryota</taxon>
        <taxon>Fungi</taxon>
        <taxon>Dikarya</taxon>
        <taxon>Basidiomycota</taxon>
        <taxon>Agaricomycotina</taxon>
        <taxon>Agaricomycetes</taxon>
        <taxon>Agaricomycetidae</taxon>
        <taxon>Agaricales</taxon>
        <taxon>Marasmiineae</taxon>
        <taxon>Mycenaceae</taxon>
        <taxon>Favolaschia</taxon>
    </lineage>
</organism>
<sequence length="377" mass="43543">MNSTITNDWDILHLHEVPYSISTKTFWSPSHWIPFFPILTPTHEHPIRSIILVNSNIPSDSFVQLPFASHDVVNLNFTSHKLLIVGIYNDGTHNNTISSLNTYLSTIHNISLYTPIHTVILGDFNRHHALWSGDRCPRRTRDPTNKAMAEPLVELLATHALQLALPPGTPTFWSARWKSWITIDLAFVSSSLEDSILRCHTEHGHGSDHHALVLHLDLRLARNPFAPRPLYRETDWGKFRDVLGERMTANPVLAEQLDSSQAVDSAVTALTENFQEALRQATPVSKPSPYSRRWWTKELSLLRKQYHKAERKAWRRNATEERRQEAAECKVQYFRAIRAQKRRHWKEWLEEANERSVWLAYKYAAAPSNPPPLTSRR</sequence>
<keyword evidence="2" id="KW-0540">Nuclease</keyword>
<keyword evidence="2" id="KW-0255">Endonuclease</keyword>
<dbReference type="GO" id="GO:0004519">
    <property type="term" value="F:endonuclease activity"/>
    <property type="evidence" value="ECO:0007669"/>
    <property type="project" value="UniProtKB-KW"/>
</dbReference>
<evidence type="ECO:0000259" key="1">
    <source>
        <dbReference type="Pfam" id="PF14529"/>
    </source>
</evidence>
<dbReference type="AlphaFoldDB" id="A0AAW0ABD4"/>
<dbReference type="Pfam" id="PF14529">
    <property type="entry name" value="Exo_endo_phos_2"/>
    <property type="match status" value="1"/>
</dbReference>
<feature type="domain" description="Endonuclease/exonuclease/phosphatase" evidence="1">
    <location>
        <begin position="83"/>
        <end position="211"/>
    </location>
</feature>
<keyword evidence="2" id="KW-0378">Hydrolase</keyword>
<reference evidence="2 3" key="1">
    <citation type="journal article" date="2024" name="J Genomics">
        <title>Draft genome sequencing and assembly of Favolaschia claudopus CIRM-BRFM 2984 isolated from oak limbs.</title>
        <authorList>
            <person name="Navarro D."/>
            <person name="Drula E."/>
            <person name="Chaduli D."/>
            <person name="Cazenave R."/>
            <person name="Ahrendt S."/>
            <person name="Wang J."/>
            <person name="Lipzen A."/>
            <person name="Daum C."/>
            <person name="Barry K."/>
            <person name="Grigoriev I.V."/>
            <person name="Favel A."/>
            <person name="Rosso M.N."/>
            <person name="Martin F."/>
        </authorList>
    </citation>
    <scope>NUCLEOTIDE SEQUENCE [LARGE SCALE GENOMIC DNA]</scope>
    <source>
        <strain evidence="2 3">CIRM-BRFM 2984</strain>
    </source>
</reference>
<dbReference type="SUPFAM" id="SSF56219">
    <property type="entry name" value="DNase I-like"/>
    <property type="match status" value="1"/>
</dbReference>